<feature type="region of interest" description="Disordered" evidence="1">
    <location>
        <begin position="22"/>
        <end position="43"/>
    </location>
</feature>
<protein>
    <submittedName>
        <fullName evidence="2">Uncharacterized protein</fullName>
    </submittedName>
</protein>
<accession>A0A6M5YX15</accession>
<dbReference type="KEGG" id="ftj:FTUN_5331"/>
<proteinExistence type="predicted"/>
<dbReference type="AlphaFoldDB" id="A0A6M5YX15"/>
<dbReference type="EMBL" id="CP053452">
    <property type="protein sequence ID" value="QJW97753.1"/>
    <property type="molecule type" value="Genomic_DNA"/>
</dbReference>
<evidence type="ECO:0000313" key="3">
    <source>
        <dbReference type="Proteomes" id="UP000503447"/>
    </source>
</evidence>
<keyword evidence="3" id="KW-1185">Reference proteome</keyword>
<name>A0A6M5YX15_9BACT</name>
<sequence>MAADTALPPKVTAEERFEWIGRPGTEGMRNASRPFKFGHAPRT</sequence>
<gene>
    <name evidence="2" type="ORF">FTUN_5331</name>
</gene>
<dbReference type="Proteomes" id="UP000503447">
    <property type="component" value="Chromosome"/>
</dbReference>
<evidence type="ECO:0000256" key="1">
    <source>
        <dbReference type="SAM" id="MobiDB-lite"/>
    </source>
</evidence>
<evidence type="ECO:0000313" key="2">
    <source>
        <dbReference type="EMBL" id="QJW97753.1"/>
    </source>
</evidence>
<organism evidence="2 3">
    <name type="scientific">Frigoriglobus tundricola</name>
    <dbReference type="NCBI Taxonomy" id="2774151"/>
    <lineage>
        <taxon>Bacteria</taxon>
        <taxon>Pseudomonadati</taxon>
        <taxon>Planctomycetota</taxon>
        <taxon>Planctomycetia</taxon>
        <taxon>Gemmatales</taxon>
        <taxon>Gemmataceae</taxon>
        <taxon>Frigoriglobus</taxon>
    </lineage>
</organism>
<reference evidence="3" key="1">
    <citation type="submission" date="2020-05" db="EMBL/GenBank/DDBJ databases">
        <title>Frigoriglobus tundricola gen. nov., sp. nov., a psychrotolerant cellulolytic planctomycete of the family Gemmataceae with two divergent copies of 16S rRNA gene.</title>
        <authorList>
            <person name="Kulichevskaya I.S."/>
            <person name="Ivanova A.A."/>
            <person name="Naumoff D.G."/>
            <person name="Beletsky A.V."/>
            <person name="Rijpstra W.I.C."/>
            <person name="Sinninghe Damste J.S."/>
            <person name="Mardanov A.V."/>
            <person name="Ravin N.V."/>
            <person name="Dedysh S.N."/>
        </authorList>
    </citation>
    <scope>NUCLEOTIDE SEQUENCE [LARGE SCALE GENOMIC DNA]</scope>
    <source>
        <strain evidence="3">PL17</strain>
    </source>
</reference>